<dbReference type="AlphaFoldDB" id="A0A7R9BHW0"/>
<evidence type="ECO:0000313" key="1">
    <source>
        <dbReference type="EMBL" id="CAD7274266.1"/>
    </source>
</evidence>
<evidence type="ECO:0000313" key="2">
    <source>
        <dbReference type="Proteomes" id="UP000678499"/>
    </source>
</evidence>
<reference evidence="1" key="1">
    <citation type="submission" date="2020-11" db="EMBL/GenBank/DDBJ databases">
        <authorList>
            <person name="Tran Van P."/>
        </authorList>
    </citation>
    <scope>NUCLEOTIDE SEQUENCE</scope>
</reference>
<protein>
    <submittedName>
        <fullName evidence="1">Uncharacterized protein</fullName>
    </submittedName>
</protein>
<keyword evidence="2" id="KW-1185">Reference proteome</keyword>
<dbReference type="EMBL" id="OA882265">
    <property type="protein sequence ID" value="CAD7274266.1"/>
    <property type="molecule type" value="Genomic_DNA"/>
</dbReference>
<gene>
    <name evidence="1" type="ORF">NMOB1V02_LOCUS2114</name>
</gene>
<proteinExistence type="predicted"/>
<sequence length="586" mass="65024">MVQLVDKFELLLWDRWPLNMVVGSIGGSLCYETHKLSTKPEVVSCEDLAKKDVILEQKSGVVAFEKGGDSLAKGDHSGINEQSPMTIVKRLNQVQAAFSSSSIKTTDTYEIPAFEPVEPLPLPSTTSLIQPAHTLTSNTKVPVAQQSSIILSQSTSVASLVPQQDPEDLLTQLKSSGKSPLSPPKPVGDMIKKFEGITSKTKFGKWTKACVAVTLVNQRITFGDVINCLTVRSRKSHSGARIDFPGSVLKSRIPRVKDTRYPHLNMNKHSGITPSRSMVTPKLATRCPLDPLADIEKVKRSLVGWNEWLTISLDKVYLALLQHCKMNWSNVDEETKRAHKTQGFVKTLDKEEYTISQNIAALSTTTQFTANDFRKLCALFKNYTNQLQALADFLPTRDVKVGMAKSLHAFFEVANKLMDLSELAMHKSLGAKGNNDCFGAELSDCKANTIQWLNGKGDAVLKSLQQEAELGKPVRKPLQPFMEVVVKKSTTSSPSFRCNRLTLFTPAAASCRVANRKPLSKRRSKSSVHKGLNMSETKTHIVSGILQQRTPKMTKIEKDSKLNMIADKVEKFIHDLLKEQDTDFKK</sequence>
<accession>A0A7R9BHW0</accession>
<dbReference type="EMBL" id="CAJPEX010000228">
    <property type="protein sequence ID" value="CAG0914418.1"/>
    <property type="molecule type" value="Genomic_DNA"/>
</dbReference>
<dbReference type="Proteomes" id="UP000678499">
    <property type="component" value="Unassembled WGS sequence"/>
</dbReference>
<organism evidence="1">
    <name type="scientific">Notodromas monacha</name>
    <dbReference type="NCBI Taxonomy" id="399045"/>
    <lineage>
        <taxon>Eukaryota</taxon>
        <taxon>Metazoa</taxon>
        <taxon>Ecdysozoa</taxon>
        <taxon>Arthropoda</taxon>
        <taxon>Crustacea</taxon>
        <taxon>Oligostraca</taxon>
        <taxon>Ostracoda</taxon>
        <taxon>Podocopa</taxon>
        <taxon>Podocopida</taxon>
        <taxon>Cypridocopina</taxon>
        <taxon>Cypridoidea</taxon>
        <taxon>Cyprididae</taxon>
        <taxon>Notodromas</taxon>
    </lineage>
</organism>
<name>A0A7R9BHW0_9CRUS</name>